<sequence length="339" mass="39757">MNIRICPGKLLILLLLIFIFFSAYLFHRERNIELLKKWIQDYVNVQVPQKPVNNLTYPAFKHPLAPPYPFPYQFVINLPNKCKDRKPFLVIMVLGECHDLQSRQTIRETWGNESIYDVDVVTIFLLGLPRVAPDQTQLMLKEESMVFGDIIQQDFMDTYYNLTLKTLMGIEWVTKFCPSTSYVMKIDNDMFLNVDYLVHQLLYPEYPIRENFFTGALVTNTGPIRSRAYKWYVPEEVYPNNTYPPYCAGPGYVFSVDMAKKIYDVAQEIRVIPMEDAFMGICLYELRIPPTPPPRGIFNGFKAEYNLCRFKKVVMVHHYAGEELRTVWADFWANKSQKC</sequence>
<gene>
    <name evidence="14" type="ORF">GDO78_004812</name>
</gene>
<name>A0A8J6KE91_ELECQ</name>
<protein>
    <recommendedName>
        <fullName evidence="13">Hexosyltransferase</fullName>
        <ecNumber evidence="13">2.4.1.-</ecNumber>
    </recommendedName>
</protein>
<evidence type="ECO:0000256" key="5">
    <source>
        <dbReference type="ARBA" id="ARBA00022679"/>
    </source>
</evidence>
<evidence type="ECO:0000256" key="11">
    <source>
        <dbReference type="ARBA" id="ARBA00023136"/>
    </source>
</evidence>
<evidence type="ECO:0000256" key="13">
    <source>
        <dbReference type="RuleBase" id="RU363063"/>
    </source>
</evidence>
<evidence type="ECO:0000313" key="14">
    <source>
        <dbReference type="EMBL" id="KAG9488465.1"/>
    </source>
</evidence>
<evidence type="ECO:0000256" key="3">
    <source>
        <dbReference type="ARBA" id="ARBA00008661"/>
    </source>
</evidence>
<keyword evidence="9 13" id="KW-0333">Golgi apparatus</keyword>
<accession>A0A8J6KE91</accession>
<keyword evidence="12" id="KW-0325">Glycoprotein</keyword>
<evidence type="ECO:0000256" key="10">
    <source>
        <dbReference type="ARBA" id="ARBA00023098"/>
    </source>
</evidence>
<keyword evidence="8" id="KW-1133">Transmembrane helix</keyword>
<dbReference type="OrthoDB" id="5957813at2759"/>
<comment type="similarity">
    <text evidence="3 13">Belongs to the glycosyltransferase 31 family.</text>
</comment>
<comment type="caution">
    <text evidence="14">The sequence shown here is derived from an EMBL/GenBank/DDBJ whole genome shotgun (WGS) entry which is preliminary data.</text>
</comment>
<organism evidence="14 15">
    <name type="scientific">Eleutherodactylus coqui</name>
    <name type="common">Puerto Rican coqui</name>
    <dbReference type="NCBI Taxonomy" id="57060"/>
    <lineage>
        <taxon>Eukaryota</taxon>
        <taxon>Metazoa</taxon>
        <taxon>Chordata</taxon>
        <taxon>Craniata</taxon>
        <taxon>Vertebrata</taxon>
        <taxon>Euteleostomi</taxon>
        <taxon>Amphibia</taxon>
        <taxon>Batrachia</taxon>
        <taxon>Anura</taxon>
        <taxon>Neobatrachia</taxon>
        <taxon>Hyloidea</taxon>
        <taxon>Eleutherodactylidae</taxon>
        <taxon>Eleutherodactylinae</taxon>
        <taxon>Eleutherodactylus</taxon>
        <taxon>Eleutherodactylus</taxon>
    </lineage>
</organism>
<evidence type="ECO:0000256" key="6">
    <source>
        <dbReference type="ARBA" id="ARBA00022692"/>
    </source>
</evidence>
<evidence type="ECO:0000256" key="9">
    <source>
        <dbReference type="ARBA" id="ARBA00023034"/>
    </source>
</evidence>
<dbReference type="InterPro" id="IPR002659">
    <property type="entry name" value="Glyco_trans_31"/>
</dbReference>
<dbReference type="PANTHER" id="PTHR11214:SF151">
    <property type="entry name" value="HEXOSYLTRANSFERASE"/>
    <property type="match status" value="1"/>
</dbReference>
<evidence type="ECO:0000256" key="8">
    <source>
        <dbReference type="ARBA" id="ARBA00022989"/>
    </source>
</evidence>
<comment type="subcellular location">
    <subcellularLocation>
        <location evidence="1 13">Golgi apparatus membrane</location>
        <topology evidence="1 13">Single-pass type II membrane protein</topology>
    </subcellularLocation>
</comment>
<evidence type="ECO:0000256" key="12">
    <source>
        <dbReference type="ARBA" id="ARBA00023180"/>
    </source>
</evidence>
<evidence type="ECO:0000256" key="4">
    <source>
        <dbReference type="ARBA" id="ARBA00022676"/>
    </source>
</evidence>
<keyword evidence="10" id="KW-0443">Lipid metabolism</keyword>
<dbReference type="GO" id="GO:0000139">
    <property type="term" value="C:Golgi membrane"/>
    <property type="evidence" value="ECO:0007669"/>
    <property type="project" value="UniProtKB-SubCell"/>
</dbReference>
<keyword evidence="15" id="KW-1185">Reference proteome</keyword>
<keyword evidence="11" id="KW-0472">Membrane</keyword>
<dbReference type="EMBL" id="WNTK01000002">
    <property type="protein sequence ID" value="KAG9488465.1"/>
    <property type="molecule type" value="Genomic_DNA"/>
</dbReference>
<evidence type="ECO:0000256" key="2">
    <source>
        <dbReference type="ARBA" id="ARBA00004922"/>
    </source>
</evidence>
<dbReference type="GO" id="GO:0006629">
    <property type="term" value="P:lipid metabolic process"/>
    <property type="evidence" value="ECO:0007669"/>
    <property type="project" value="UniProtKB-KW"/>
</dbReference>
<dbReference type="FunFam" id="3.90.550.50:FF:000001">
    <property type="entry name" value="Hexosyltransferase"/>
    <property type="match status" value="1"/>
</dbReference>
<dbReference type="GO" id="GO:0006493">
    <property type="term" value="P:protein O-linked glycosylation"/>
    <property type="evidence" value="ECO:0007669"/>
    <property type="project" value="TreeGrafter"/>
</dbReference>
<keyword evidence="5" id="KW-0808">Transferase</keyword>
<keyword evidence="7" id="KW-0735">Signal-anchor</keyword>
<dbReference type="GO" id="GO:0008499">
    <property type="term" value="F:N-acetyl-beta-D-glucosaminide beta-(1,3)-galactosyltransferase activity"/>
    <property type="evidence" value="ECO:0007669"/>
    <property type="project" value="TreeGrafter"/>
</dbReference>
<evidence type="ECO:0000256" key="7">
    <source>
        <dbReference type="ARBA" id="ARBA00022968"/>
    </source>
</evidence>
<dbReference type="Pfam" id="PF01762">
    <property type="entry name" value="Galactosyl_T"/>
    <property type="match status" value="1"/>
</dbReference>
<keyword evidence="4 13" id="KW-0328">Glycosyltransferase</keyword>
<evidence type="ECO:0000313" key="15">
    <source>
        <dbReference type="Proteomes" id="UP000770717"/>
    </source>
</evidence>
<comment type="pathway">
    <text evidence="2">Protein modification; protein glycosylation.</text>
</comment>
<dbReference type="Proteomes" id="UP000770717">
    <property type="component" value="Unassembled WGS sequence"/>
</dbReference>
<dbReference type="EC" id="2.4.1.-" evidence="13"/>
<dbReference type="PANTHER" id="PTHR11214">
    <property type="entry name" value="BETA-1,3-N-ACETYLGLUCOSAMINYLTRANSFERASE"/>
    <property type="match status" value="1"/>
</dbReference>
<evidence type="ECO:0000256" key="1">
    <source>
        <dbReference type="ARBA" id="ARBA00004323"/>
    </source>
</evidence>
<proteinExistence type="inferred from homology"/>
<dbReference type="Gene3D" id="3.90.550.50">
    <property type="match status" value="1"/>
</dbReference>
<keyword evidence="6" id="KW-0812">Transmembrane</keyword>
<dbReference type="AlphaFoldDB" id="A0A8J6KE91"/>
<reference evidence="14" key="1">
    <citation type="thesis" date="2020" institute="ProQuest LLC" country="789 East Eisenhower Parkway, Ann Arbor, MI, USA">
        <title>Comparative Genomics and Chromosome Evolution.</title>
        <authorList>
            <person name="Mudd A.B."/>
        </authorList>
    </citation>
    <scope>NUCLEOTIDE SEQUENCE</scope>
    <source>
        <strain evidence="14">HN-11 Male</strain>
        <tissue evidence="14">Kidney and liver</tissue>
    </source>
</reference>